<dbReference type="FunFam" id="3.40.50.970:FF:000071">
    <property type="entry name" value="2-hydroxyphytanoyl-CoA lyase, putative"/>
    <property type="match status" value="1"/>
</dbReference>
<evidence type="ECO:0000313" key="16">
    <source>
        <dbReference type="Proteomes" id="UP000215453"/>
    </source>
</evidence>
<dbReference type="SUPFAM" id="SSF52518">
    <property type="entry name" value="Thiamin diphosphate-binding fold (THDP-binding)"/>
    <property type="match status" value="2"/>
</dbReference>
<evidence type="ECO:0000256" key="1">
    <source>
        <dbReference type="ARBA" id="ARBA00001964"/>
    </source>
</evidence>
<evidence type="ECO:0000256" key="8">
    <source>
        <dbReference type="ARBA" id="ARBA00044454"/>
    </source>
</evidence>
<feature type="domain" description="2,6-dihydroxypyridine 3-monooxygenase substrate binding" evidence="14">
    <location>
        <begin position="627"/>
        <end position="696"/>
    </location>
</feature>
<dbReference type="EC" id="4.1.2.63" evidence="9"/>
<evidence type="ECO:0000256" key="10">
    <source>
        <dbReference type="RuleBase" id="RU362132"/>
    </source>
</evidence>
<comment type="similarity">
    <text evidence="2 10">Belongs to the TPP enzyme family.</text>
</comment>
<proteinExistence type="inferred from homology"/>
<comment type="catalytic activity">
    <reaction evidence="8">
        <text>an (R)-2-hydroxy-long-chain-fatty acyl-CoA = a long-chain fatty aldehyde + formyl-CoA</text>
        <dbReference type="Rhea" id="RHEA:67444"/>
        <dbReference type="ChEBI" id="CHEBI:17176"/>
        <dbReference type="ChEBI" id="CHEBI:57376"/>
        <dbReference type="ChEBI" id="CHEBI:170012"/>
        <dbReference type="EC" id="4.1.2.63"/>
    </reaction>
    <physiologicalReaction direction="left-to-right" evidence="8">
        <dbReference type="Rhea" id="RHEA:67445"/>
    </physiologicalReaction>
</comment>
<dbReference type="CDD" id="cd02004">
    <property type="entry name" value="TPP_BZL_OCoD_HPCL"/>
    <property type="match status" value="1"/>
</dbReference>
<dbReference type="Pfam" id="PF02776">
    <property type="entry name" value="TPP_enzyme_N"/>
    <property type="match status" value="1"/>
</dbReference>
<keyword evidence="6" id="KW-0456">Lyase</keyword>
<evidence type="ECO:0000259" key="14">
    <source>
        <dbReference type="Pfam" id="PF22607"/>
    </source>
</evidence>
<dbReference type="Gene3D" id="3.30.9.60">
    <property type="match status" value="1"/>
</dbReference>
<dbReference type="Pfam" id="PF02775">
    <property type="entry name" value="TPP_enzyme_C"/>
    <property type="match status" value="1"/>
</dbReference>
<dbReference type="AlphaFoldDB" id="A0A1Y6LM89"/>
<evidence type="ECO:0000256" key="4">
    <source>
        <dbReference type="ARBA" id="ARBA00022842"/>
    </source>
</evidence>
<protein>
    <recommendedName>
        <fullName evidence="9">2-hydroxyacyl-CoA lyase</fullName>
        <ecNumber evidence="9">4.1.2.63</ecNumber>
    </recommendedName>
</protein>
<dbReference type="InterPro" id="IPR029035">
    <property type="entry name" value="DHS-like_NAD/FAD-binding_dom"/>
</dbReference>
<organism evidence="15 16">
    <name type="scientific">Zymoseptoria tritici ST99CH_1A5</name>
    <dbReference type="NCBI Taxonomy" id="1276529"/>
    <lineage>
        <taxon>Eukaryota</taxon>
        <taxon>Fungi</taxon>
        <taxon>Dikarya</taxon>
        <taxon>Ascomycota</taxon>
        <taxon>Pezizomycotina</taxon>
        <taxon>Dothideomycetes</taxon>
        <taxon>Dothideomycetidae</taxon>
        <taxon>Mycosphaerellales</taxon>
        <taxon>Mycosphaerellaceae</taxon>
        <taxon>Zymoseptoria</taxon>
    </lineage>
</organism>
<dbReference type="InterPro" id="IPR054707">
    <property type="entry name" value="DhpH_subs-bd"/>
</dbReference>
<evidence type="ECO:0000256" key="2">
    <source>
        <dbReference type="ARBA" id="ARBA00007812"/>
    </source>
</evidence>
<dbReference type="Pfam" id="PF00205">
    <property type="entry name" value="TPP_enzyme_M"/>
    <property type="match status" value="1"/>
</dbReference>
<dbReference type="EMBL" id="LT882680">
    <property type="protein sequence ID" value="SMY24530.1"/>
    <property type="molecule type" value="Genomic_DNA"/>
</dbReference>
<evidence type="ECO:0000256" key="3">
    <source>
        <dbReference type="ARBA" id="ARBA00022723"/>
    </source>
</evidence>
<evidence type="ECO:0000259" key="11">
    <source>
        <dbReference type="Pfam" id="PF00205"/>
    </source>
</evidence>
<reference evidence="15 16" key="1">
    <citation type="submission" date="2016-10" db="EMBL/GenBank/DDBJ databases">
        <authorList>
            <person name="Varghese N."/>
        </authorList>
    </citation>
    <scope>NUCLEOTIDE SEQUENCE [LARGE SCALE GENOMIC DNA]</scope>
</reference>
<evidence type="ECO:0000256" key="9">
    <source>
        <dbReference type="ARBA" id="ARBA00044518"/>
    </source>
</evidence>
<dbReference type="InterPro" id="IPR045025">
    <property type="entry name" value="HACL1-like"/>
</dbReference>
<keyword evidence="4" id="KW-0460">Magnesium</keyword>
<sequence>MTYGAKIIAQALHDLGVRVLFGLPGLPVTDIGQEGLYLGIRFIGFRNEQAAAYAATAYGYLTGKPGVCICVGGPGVFHVLAGIPHANANSWPLLVLAGSSETHNAGRGAFQEVDAITLLSPIAKLAVRPPSPELIPTFIKDAYRAAWFGRPGAAFVDLPANLILGHHDVPRNQLPALTEAPLSMAPEAKIRDIVNALKSAQAPLIVIGKGAAYARSEAQLRRLVESTGIPFVPTPMGKGVVPDSSTYNVSAARSTALKEADVVLVLGARLNWILSFGLPPKWNPTAKIIQVDICPDELGKNGGHPTLSVAGDIALVVDQIQAQLGSWQWQGKPSQFQRSLQAARSKNEDKAAKKAAITKLPMPYERAYDIIKKTLNGLSKPENGDIVYVSEGANAMDISRSIFGLEHPRTKLDAGTYATMGVGLGYAVVAYAAYNFPDPEGSAGSKERKKIVCIEGDSAFGFSGMEVETMARFQMDVLIFVMNNSGLYRGDTDSADKWEEKRRNTVTGTTTTGAGLTAWALGYETKYHKMAEMAGGIGYEVRTPEELRKATERGFKAKVPVVVNVIIDPQADLPMDFSWLDMAPPKKEAKFPFPCLVESDRGIIVVKKPRGPVRKQELATLILLRTMYTNFPEGDPELEKLMTDQDGRRRHITIPPGKIAWDAWEMLKSKADDRLPSQMAEMAHKTRTPFVQCIADVISPQNFYMDDKVVLIGDSLAGF</sequence>
<keyword evidence="3" id="KW-0479">Metal-binding</keyword>
<evidence type="ECO:0000259" key="13">
    <source>
        <dbReference type="Pfam" id="PF02776"/>
    </source>
</evidence>
<dbReference type="FunFam" id="3.40.50.1220:FF:000006">
    <property type="entry name" value="2-hydroxyacyl-CoA lyase 1"/>
    <property type="match status" value="1"/>
</dbReference>
<keyword evidence="5 10" id="KW-0786">Thiamine pyrophosphate</keyword>
<feature type="domain" description="Thiamine pyrophosphate enzyme N-terminal TPP-binding" evidence="13">
    <location>
        <begin position="4"/>
        <end position="116"/>
    </location>
</feature>
<evidence type="ECO:0000256" key="6">
    <source>
        <dbReference type="ARBA" id="ARBA00023239"/>
    </source>
</evidence>
<dbReference type="PANTHER" id="PTHR43710:SF2">
    <property type="entry name" value="2-HYDROXYACYL-COA LYASE 1"/>
    <property type="match status" value="1"/>
</dbReference>
<gene>
    <name evidence="15" type="ORF">ZT1A5_G5971</name>
</gene>
<evidence type="ECO:0000256" key="7">
    <source>
        <dbReference type="ARBA" id="ARBA00044451"/>
    </source>
</evidence>
<feature type="domain" description="Thiamine pyrophosphate enzyme central" evidence="11">
    <location>
        <begin position="190"/>
        <end position="320"/>
    </location>
</feature>
<comment type="cofactor">
    <cofactor evidence="1">
        <name>thiamine diphosphate</name>
        <dbReference type="ChEBI" id="CHEBI:58937"/>
    </cofactor>
</comment>
<dbReference type="Proteomes" id="UP000215453">
    <property type="component" value="Chromosome 5"/>
</dbReference>
<dbReference type="InterPro" id="IPR011766">
    <property type="entry name" value="TPP_enzyme_TPP-bd"/>
</dbReference>
<dbReference type="GO" id="GO:0030976">
    <property type="term" value="F:thiamine pyrophosphate binding"/>
    <property type="evidence" value="ECO:0007669"/>
    <property type="project" value="InterPro"/>
</dbReference>
<dbReference type="Gene3D" id="3.40.50.1220">
    <property type="entry name" value="TPP-binding domain"/>
    <property type="match status" value="1"/>
</dbReference>
<dbReference type="InterPro" id="IPR012001">
    <property type="entry name" value="Thiamin_PyroP_enz_TPP-bd_dom"/>
</dbReference>
<dbReference type="GO" id="GO:0005777">
    <property type="term" value="C:peroxisome"/>
    <property type="evidence" value="ECO:0007669"/>
    <property type="project" value="TreeGrafter"/>
</dbReference>
<dbReference type="SUPFAM" id="SSF54373">
    <property type="entry name" value="FAD-linked reductases, C-terminal domain"/>
    <property type="match status" value="1"/>
</dbReference>
<dbReference type="InterPro" id="IPR029061">
    <property type="entry name" value="THDP-binding"/>
</dbReference>
<dbReference type="PANTHER" id="PTHR43710">
    <property type="entry name" value="2-HYDROXYACYL-COA LYASE"/>
    <property type="match status" value="1"/>
</dbReference>
<dbReference type="Gene3D" id="3.40.50.970">
    <property type="match status" value="2"/>
</dbReference>
<dbReference type="GO" id="GO:0001561">
    <property type="term" value="P:fatty acid alpha-oxidation"/>
    <property type="evidence" value="ECO:0007669"/>
    <property type="project" value="TreeGrafter"/>
</dbReference>
<feature type="domain" description="Thiamine pyrophosphate enzyme TPP-binding" evidence="12">
    <location>
        <begin position="395"/>
        <end position="565"/>
    </location>
</feature>
<dbReference type="Pfam" id="PF22607">
    <property type="entry name" value="FAD_binding-like"/>
    <property type="match status" value="1"/>
</dbReference>
<evidence type="ECO:0000256" key="5">
    <source>
        <dbReference type="ARBA" id="ARBA00023052"/>
    </source>
</evidence>
<name>A0A1Y6LM89_ZYMTR</name>
<evidence type="ECO:0000313" key="15">
    <source>
        <dbReference type="EMBL" id="SMY24530.1"/>
    </source>
</evidence>
<dbReference type="SUPFAM" id="SSF52467">
    <property type="entry name" value="DHS-like NAD/FAD-binding domain"/>
    <property type="match status" value="1"/>
</dbReference>
<evidence type="ECO:0000259" key="12">
    <source>
        <dbReference type="Pfam" id="PF02775"/>
    </source>
</evidence>
<dbReference type="InterPro" id="IPR012000">
    <property type="entry name" value="Thiamin_PyroP_enz_cen_dom"/>
</dbReference>
<comment type="catalytic activity">
    <reaction evidence="7">
        <text>a 2-hydroxy-3-methyl fatty acyl-CoA = a 2-methyl-branched fatty aldehyde + formyl-CoA</text>
        <dbReference type="Rhea" id="RHEA:25375"/>
        <dbReference type="ChEBI" id="CHEBI:49188"/>
        <dbReference type="ChEBI" id="CHEBI:57376"/>
        <dbReference type="ChEBI" id="CHEBI:58783"/>
        <dbReference type="EC" id="4.1.2.63"/>
    </reaction>
    <physiologicalReaction direction="left-to-right" evidence="7">
        <dbReference type="Rhea" id="RHEA:25376"/>
    </physiologicalReaction>
</comment>
<dbReference type="GO" id="GO:0000287">
    <property type="term" value="F:magnesium ion binding"/>
    <property type="evidence" value="ECO:0007669"/>
    <property type="project" value="InterPro"/>
</dbReference>
<accession>A0A1Y6LM89</accession>
<dbReference type="CDD" id="cd07035">
    <property type="entry name" value="TPP_PYR_POX_like"/>
    <property type="match status" value="1"/>
</dbReference>
<dbReference type="GO" id="GO:0106359">
    <property type="term" value="F:2-hydroxyacyl-CoA lyase activity"/>
    <property type="evidence" value="ECO:0007669"/>
    <property type="project" value="UniProtKB-EC"/>
</dbReference>